<proteinExistence type="predicted"/>
<evidence type="ECO:0000256" key="2">
    <source>
        <dbReference type="SAM" id="Phobius"/>
    </source>
</evidence>
<keyword evidence="2" id="KW-1133">Transmembrane helix</keyword>
<name>A0A6C0HGR4_9ZZZZ</name>
<feature type="transmembrane region" description="Helical" evidence="2">
    <location>
        <begin position="92"/>
        <end position="116"/>
    </location>
</feature>
<keyword evidence="2" id="KW-0472">Membrane</keyword>
<accession>A0A6C0HGR4</accession>
<feature type="transmembrane region" description="Helical" evidence="2">
    <location>
        <begin position="52"/>
        <end position="72"/>
    </location>
</feature>
<organism evidence="3">
    <name type="scientific">viral metagenome</name>
    <dbReference type="NCBI Taxonomy" id="1070528"/>
    <lineage>
        <taxon>unclassified sequences</taxon>
        <taxon>metagenomes</taxon>
        <taxon>organismal metagenomes</taxon>
    </lineage>
</organism>
<sequence length="120" mass="12891">MDSTDLSDLIGNAPVQQFAPMTTGGGDPFSTPIPQQTKPAPDFTPQFNILRYSVRGLLGYISYFLAAFTISMSTPRTLLLQHIPHTYTSGGVVSYTGAAVLGLAAVVLSYIFTAVFHTIF</sequence>
<evidence type="ECO:0000256" key="1">
    <source>
        <dbReference type="SAM" id="MobiDB-lite"/>
    </source>
</evidence>
<keyword evidence="2" id="KW-0812">Transmembrane</keyword>
<feature type="region of interest" description="Disordered" evidence="1">
    <location>
        <begin position="20"/>
        <end position="42"/>
    </location>
</feature>
<reference evidence="3" key="1">
    <citation type="journal article" date="2020" name="Nature">
        <title>Giant virus diversity and host interactions through global metagenomics.</title>
        <authorList>
            <person name="Schulz F."/>
            <person name="Roux S."/>
            <person name="Paez-Espino D."/>
            <person name="Jungbluth S."/>
            <person name="Walsh D.A."/>
            <person name="Denef V.J."/>
            <person name="McMahon K.D."/>
            <person name="Konstantinidis K.T."/>
            <person name="Eloe-Fadrosh E.A."/>
            <person name="Kyrpides N.C."/>
            <person name="Woyke T."/>
        </authorList>
    </citation>
    <scope>NUCLEOTIDE SEQUENCE</scope>
    <source>
        <strain evidence="3">GVMAG-M-3300023179-99</strain>
    </source>
</reference>
<protein>
    <submittedName>
        <fullName evidence="3">Uncharacterized protein</fullName>
    </submittedName>
</protein>
<dbReference type="EMBL" id="MN739948">
    <property type="protein sequence ID" value="QHT79335.1"/>
    <property type="molecule type" value="Genomic_DNA"/>
</dbReference>
<dbReference type="AlphaFoldDB" id="A0A6C0HGR4"/>
<evidence type="ECO:0000313" key="3">
    <source>
        <dbReference type="EMBL" id="QHT79335.1"/>
    </source>
</evidence>